<evidence type="ECO:0000313" key="4">
    <source>
        <dbReference type="Proteomes" id="UP001209666"/>
    </source>
</evidence>
<sequence>MKRKVKKRAQRLLTLVLAACFMLAQPTEATQVVNGVNSTINTYYDGGYSIMGPTTVTIGQMINYYQANQAYPAFYANTDAPNIYVFCMMYMEECNAEGVRAEVAFAQAMKETGFLRYRGDVHIEQFNFAGLGATGNGNPGNSFPTVRMGIRAQVQHLKAYATSEPLNQEVVDPRYSLVNKGSAPYVEWLGKHENPTGIGWATAWGYGNSIVNDYIARMRNYSTYSTWYQGVNYEAVYNPDYYMLHNPDVAAVCGGSSDSLLSHFLNYGMKEGRQGIVYFDVNSYKRRYKDLRMAFGNDLKSYYLHYVYYGQSEHRIASGPVDNFDAVTVYNGVDYSPVYDYNYYVNKYPDIRAAFGDDDMAVLAHFVNYGMGEGRRGNEAFDINSYRNAYSDLRAAFGMDLKQYYLHYLYAGKSEKRVTSGVTELVNPLTVYNGVDYSSVYDYNYYINLYPDIRAAFGNDDRAVLAHFVNCGMAEGRRGNATFDVAAYRNKYADLQQAFGNDWKGYYEHYVQYGRLEGR</sequence>
<feature type="chain" id="PRO_5045327304" evidence="1">
    <location>
        <begin position="30"/>
        <end position="519"/>
    </location>
</feature>
<evidence type="ECO:0000313" key="3">
    <source>
        <dbReference type="EMBL" id="MCU6716096.1"/>
    </source>
</evidence>
<name>A0ABT2SAS6_9FIRM</name>
<protein>
    <submittedName>
        <fullName evidence="3">Glucosaminidase domain-containing protein</fullName>
    </submittedName>
</protein>
<comment type="caution">
    <text evidence="3">The sequence shown here is derived from an EMBL/GenBank/DDBJ whole genome shotgun (WGS) entry which is preliminary data.</text>
</comment>
<evidence type="ECO:0000259" key="2">
    <source>
        <dbReference type="Pfam" id="PF01832"/>
    </source>
</evidence>
<dbReference type="InterPro" id="IPR002901">
    <property type="entry name" value="MGlyc_endo_b_GlcNAc-like_dom"/>
</dbReference>
<gene>
    <name evidence="3" type="ORF">OCV43_02240</name>
</gene>
<keyword evidence="1" id="KW-0732">Signal</keyword>
<evidence type="ECO:0000256" key="1">
    <source>
        <dbReference type="SAM" id="SignalP"/>
    </source>
</evidence>
<dbReference type="RefSeq" id="WP_262623310.1">
    <property type="nucleotide sequence ID" value="NZ_JAOQKI010000002.1"/>
</dbReference>
<keyword evidence="4" id="KW-1185">Reference proteome</keyword>
<dbReference type="Proteomes" id="UP001209666">
    <property type="component" value="Unassembled WGS sequence"/>
</dbReference>
<organism evidence="3 4">
    <name type="scientific">Roseburia amylophila</name>
    <dbReference type="NCBI Taxonomy" id="2981794"/>
    <lineage>
        <taxon>Bacteria</taxon>
        <taxon>Bacillati</taxon>
        <taxon>Bacillota</taxon>
        <taxon>Clostridia</taxon>
        <taxon>Lachnospirales</taxon>
        <taxon>Lachnospiraceae</taxon>
        <taxon>Roseburia</taxon>
    </lineage>
</organism>
<feature type="signal peptide" evidence="1">
    <location>
        <begin position="1"/>
        <end position="29"/>
    </location>
</feature>
<feature type="domain" description="Mannosyl-glycoprotein endo-beta-N-acetylglucosamidase-like" evidence="2">
    <location>
        <begin position="90"/>
        <end position="212"/>
    </location>
</feature>
<proteinExistence type="predicted"/>
<reference evidence="3 4" key="1">
    <citation type="journal article" date="2021" name="ISME Commun">
        <title>Automated analysis of genomic sequences facilitates high-throughput and comprehensive description of bacteria.</title>
        <authorList>
            <person name="Hitch T.C.A."/>
        </authorList>
    </citation>
    <scope>NUCLEOTIDE SEQUENCE [LARGE SCALE GENOMIC DNA]</scope>
    <source>
        <strain evidence="3 4">Sanger_19</strain>
    </source>
</reference>
<accession>A0ABT2SAS6</accession>
<dbReference type="EMBL" id="JAOQKI010000002">
    <property type="protein sequence ID" value="MCU6716096.1"/>
    <property type="molecule type" value="Genomic_DNA"/>
</dbReference>
<dbReference type="Pfam" id="PF01832">
    <property type="entry name" value="Glucosaminidase"/>
    <property type="match status" value="1"/>
</dbReference>